<feature type="compositionally biased region" description="Basic and acidic residues" evidence="1">
    <location>
        <begin position="43"/>
        <end position="58"/>
    </location>
</feature>
<dbReference type="OrthoDB" id="8005706at2"/>
<evidence type="ECO:0000256" key="1">
    <source>
        <dbReference type="SAM" id="MobiDB-lite"/>
    </source>
</evidence>
<organism evidence="2 3">
    <name type="scientific">Methylobacterium phyllostachyos</name>
    <dbReference type="NCBI Taxonomy" id="582672"/>
    <lineage>
        <taxon>Bacteria</taxon>
        <taxon>Pseudomonadati</taxon>
        <taxon>Pseudomonadota</taxon>
        <taxon>Alphaproteobacteria</taxon>
        <taxon>Hyphomicrobiales</taxon>
        <taxon>Methylobacteriaceae</taxon>
        <taxon>Methylobacterium</taxon>
    </lineage>
</organism>
<dbReference type="AlphaFoldDB" id="A0A1G9S9C7"/>
<reference evidence="3" key="1">
    <citation type="submission" date="2016-10" db="EMBL/GenBank/DDBJ databases">
        <authorList>
            <person name="Varghese N."/>
            <person name="Submissions S."/>
        </authorList>
    </citation>
    <scope>NUCLEOTIDE SEQUENCE [LARGE SCALE GENOMIC DNA]</scope>
    <source>
        <strain evidence="3">BL47</strain>
    </source>
</reference>
<evidence type="ECO:0000313" key="2">
    <source>
        <dbReference type="EMBL" id="SDM32056.1"/>
    </source>
</evidence>
<sequence length="66" mass="7599">MLSFQDVADAGFEERDAVMRALAEDMLEASGRYRGGRGFVSAERPRDRARALGRDRRERRPQRRAC</sequence>
<proteinExistence type="predicted"/>
<gene>
    <name evidence="2" type="ORF">SAMN05216360_101548</name>
</gene>
<accession>A0A1G9S9C7</accession>
<evidence type="ECO:0000313" key="3">
    <source>
        <dbReference type="Proteomes" id="UP000198704"/>
    </source>
</evidence>
<dbReference type="Proteomes" id="UP000198704">
    <property type="component" value="Unassembled WGS sequence"/>
</dbReference>
<protein>
    <submittedName>
        <fullName evidence="2">Uncharacterized protein</fullName>
    </submittedName>
</protein>
<keyword evidence="3" id="KW-1185">Reference proteome</keyword>
<feature type="region of interest" description="Disordered" evidence="1">
    <location>
        <begin position="34"/>
        <end position="66"/>
    </location>
</feature>
<name>A0A1G9S9C7_9HYPH</name>
<dbReference type="EMBL" id="FNHS01000001">
    <property type="protein sequence ID" value="SDM32056.1"/>
    <property type="molecule type" value="Genomic_DNA"/>
</dbReference>
<dbReference type="RefSeq" id="WP_091713026.1">
    <property type="nucleotide sequence ID" value="NZ_FNHS01000001.1"/>
</dbReference>